<evidence type="ECO:0000313" key="1">
    <source>
        <dbReference type="EMBL" id="RNA05126.1"/>
    </source>
</evidence>
<dbReference type="Proteomes" id="UP000276133">
    <property type="component" value="Unassembled WGS sequence"/>
</dbReference>
<keyword evidence="2" id="KW-1185">Reference proteome</keyword>
<protein>
    <submittedName>
        <fullName evidence="1">Uncharacterized protein</fullName>
    </submittedName>
</protein>
<accession>A0A3M7Q0Y8</accession>
<reference evidence="1 2" key="1">
    <citation type="journal article" date="2018" name="Sci. Rep.">
        <title>Genomic signatures of local adaptation to the degree of environmental predictability in rotifers.</title>
        <authorList>
            <person name="Franch-Gras L."/>
            <person name="Hahn C."/>
            <person name="Garcia-Roger E.M."/>
            <person name="Carmona M.J."/>
            <person name="Serra M."/>
            <person name="Gomez A."/>
        </authorList>
    </citation>
    <scope>NUCLEOTIDE SEQUENCE [LARGE SCALE GENOMIC DNA]</scope>
    <source>
        <strain evidence="1">HYR1</strain>
    </source>
</reference>
<comment type="caution">
    <text evidence="1">The sequence shown here is derived from an EMBL/GenBank/DDBJ whole genome shotgun (WGS) entry which is preliminary data.</text>
</comment>
<dbReference type="EMBL" id="REGN01007840">
    <property type="protein sequence ID" value="RNA05126.1"/>
    <property type="molecule type" value="Genomic_DNA"/>
</dbReference>
<evidence type="ECO:0000313" key="2">
    <source>
        <dbReference type="Proteomes" id="UP000276133"/>
    </source>
</evidence>
<dbReference type="AlphaFoldDB" id="A0A3M7Q0Y8"/>
<proteinExistence type="predicted"/>
<organism evidence="1 2">
    <name type="scientific">Brachionus plicatilis</name>
    <name type="common">Marine rotifer</name>
    <name type="synonym">Brachionus muelleri</name>
    <dbReference type="NCBI Taxonomy" id="10195"/>
    <lineage>
        <taxon>Eukaryota</taxon>
        <taxon>Metazoa</taxon>
        <taxon>Spiralia</taxon>
        <taxon>Gnathifera</taxon>
        <taxon>Rotifera</taxon>
        <taxon>Eurotatoria</taxon>
        <taxon>Monogononta</taxon>
        <taxon>Pseudotrocha</taxon>
        <taxon>Ploima</taxon>
        <taxon>Brachionidae</taxon>
        <taxon>Brachionus</taxon>
    </lineage>
</organism>
<name>A0A3M7Q0Y8_BRAPC</name>
<sequence length="64" mass="7845">MVRSFLRLYFKDNITPFIHAFVSNLHQFQKLHYEHQFCFDIFFLIDLCLEPPFSILLDIYLNEC</sequence>
<gene>
    <name evidence="1" type="ORF">BpHYR1_048666</name>
</gene>